<dbReference type="InterPro" id="IPR002018">
    <property type="entry name" value="CarbesteraseB"/>
</dbReference>
<dbReference type="PANTHER" id="PTHR43918:SF4">
    <property type="entry name" value="CARBOXYLIC ESTER HYDROLASE"/>
    <property type="match status" value="1"/>
</dbReference>
<dbReference type="EnsemblMetazoa" id="XM_030972187">
    <property type="protein sequence ID" value="XP_030828047"/>
    <property type="gene ID" value="LOC100891732"/>
</dbReference>
<sequence length="613" mass="68792">MLPGTSNTVLRGTYIPFNESDYLKVDVTIEAFLGIPFAEPPVGDLRFKNPVKKGGLGRFYLADRDRSTCPQVNKGENEDCLYLGVHTSSPRPSSAPVMVWLHGGAFTLGGGTWTTYDPALVLILLSSFFSFQPSSAPVMVWLHGGAFTLGGGTWTAYDPYPLIAISPDVVVVNVNYRLGVLGFLTTGDSASIGNFGMLDQVMALQWVQENIAAFGGDPSRVTIMGESAGAASVGLHLLSPLSQGLFHQAIMESGNALCPWAVDTNIDRQIGFTNEIADRVNCTTTDNQALVECLRNTDVIVLLRTQALLVGKYLFNELLFVPVVDGAFIPDIPIDMIKREEFHSVPTLLGTNEDEGTLIALRANPLYLRRKDPPTMTLQEFREFLPDYLYYYTPLLASAVEQWYIDWTVADDSSADQLEAFVRLNTDQVFSCPTEITARALEGTQATVYRYEMTHDPSRSVVGERPGWLRAGHGEELQYVFGWGIKSRRNQTQTHEEKLMSIQIMRYWTNFINNGDPNDPAPTSDLPVWPRYTLPDQEYKNLSLTMENGRAMRMDTCSFWMDYAPSLYNYDNDSGDANQDDWQQDYEHWRDVSMVEWREVFDDYENNNDCNTP</sequence>
<dbReference type="Gene3D" id="3.40.50.1820">
    <property type="entry name" value="alpha/beta hydrolase"/>
    <property type="match status" value="2"/>
</dbReference>
<name>A0A7M7MXK9_STRPU</name>
<dbReference type="OMA" id="TAISTWY"/>
<dbReference type="GO" id="GO:0052689">
    <property type="term" value="F:carboxylic ester hydrolase activity"/>
    <property type="evidence" value="ECO:0007669"/>
    <property type="project" value="UniProtKB-KW"/>
</dbReference>
<feature type="domain" description="Carboxylesterase type B" evidence="5">
    <location>
        <begin position="134"/>
        <end position="560"/>
    </location>
</feature>
<evidence type="ECO:0000259" key="5">
    <source>
        <dbReference type="Pfam" id="PF00135"/>
    </source>
</evidence>
<dbReference type="InterPro" id="IPR029058">
    <property type="entry name" value="AB_hydrolase_fold"/>
</dbReference>
<comment type="similarity">
    <text evidence="1 4">Belongs to the type-B carboxylesterase/lipase family.</text>
</comment>
<dbReference type="KEGG" id="spu:100891732"/>
<reference evidence="7" key="1">
    <citation type="submission" date="2015-02" db="EMBL/GenBank/DDBJ databases">
        <title>Genome sequencing for Strongylocentrotus purpuratus.</title>
        <authorList>
            <person name="Murali S."/>
            <person name="Liu Y."/>
            <person name="Vee V."/>
            <person name="English A."/>
            <person name="Wang M."/>
            <person name="Skinner E."/>
            <person name="Han Y."/>
            <person name="Muzny D.M."/>
            <person name="Worley K.C."/>
            <person name="Gibbs R.A."/>
        </authorList>
    </citation>
    <scope>NUCLEOTIDE SEQUENCE</scope>
</reference>
<keyword evidence="2" id="KW-0719">Serine esterase</keyword>
<dbReference type="InterPro" id="IPR050654">
    <property type="entry name" value="AChE-related_enzymes"/>
</dbReference>
<dbReference type="EC" id="3.1.1.-" evidence="4"/>
<dbReference type="Proteomes" id="UP000007110">
    <property type="component" value="Unassembled WGS sequence"/>
</dbReference>
<dbReference type="CDD" id="cd00312">
    <property type="entry name" value="Esterase_lipase"/>
    <property type="match status" value="1"/>
</dbReference>
<evidence type="ECO:0000256" key="3">
    <source>
        <dbReference type="ARBA" id="ARBA00022801"/>
    </source>
</evidence>
<dbReference type="RefSeq" id="XP_030828047.1">
    <property type="nucleotide sequence ID" value="XM_030972187.1"/>
</dbReference>
<dbReference type="OrthoDB" id="408631at2759"/>
<protein>
    <recommendedName>
        <fullName evidence="4">Carboxylic ester hydrolase</fullName>
        <ecNumber evidence="4">3.1.1.-</ecNumber>
    </recommendedName>
</protein>
<dbReference type="AlphaFoldDB" id="A0A7M7MXK9"/>
<evidence type="ECO:0000256" key="2">
    <source>
        <dbReference type="ARBA" id="ARBA00022487"/>
    </source>
</evidence>
<accession>A0A7M7MXK9</accession>
<keyword evidence="7" id="KW-1185">Reference proteome</keyword>
<keyword evidence="3 4" id="KW-0378">Hydrolase</keyword>
<evidence type="ECO:0000256" key="4">
    <source>
        <dbReference type="RuleBase" id="RU361235"/>
    </source>
</evidence>
<dbReference type="Pfam" id="PF00135">
    <property type="entry name" value="COesterase"/>
    <property type="match status" value="2"/>
</dbReference>
<proteinExistence type="inferred from homology"/>
<dbReference type="PANTHER" id="PTHR43918">
    <property type="entry name" value="ACETYLCHOLINESTERASE"/>
    <property type="match status" value="1"/>
</dbReference>
<feature type="domain" description="Carboxylesterase type B" evidence="5">
    <location>
        <begin position="21"/>
        <end position="118"/>
    </location>
</feature>
<dbReference type="PROSITE" id="PS00122">
    <property type="entry name" value="CARBOXYLESTERASE_B_1"/>
    <property type="match status" value="1"/>
</dbReference>
<evidence type="ECO:0000313" key="6">
    <source>
        <dbReference type="EnsemblMetazoa" id="XP_030828047"/>
    </source>
</evidence>
<dbReference type="InterPro" id="IPR019826">
    <property type="entry name" value="Carboxylesterase_B_AS"/>
</dbReference>
<dbReference type="GeneID" id="100891732"/>
<organism evidence="6 7">
    <name type="scientific">Strongylocentrotus purpuratus</name>
    <name type="common">Purple sea urchin</name>
    <dbReference type="NCBI Taxonomy" id="7668"/>
    <lineage>
        <taxon>Eukaryota</taxon>
        <taxon>Metazoa</taxon>
        <taxon>Echinodermata</taxon>
        <taxon>Eleutherozoa</taxon>
        <taxon>Echinozoa</taxon>
        <taxon>Echinoidea</taxon>
        <taxon>Euechinoidea</taxon>
        <taxon>Echinacea</taxon>
        <taxon>Camarodonta</taxon>
        <taxon>Echinidea</taxon>
        <taxon>Strongylocentrotidae</taxon>
        <taxon>Strongylocentrotus</taxon>
    </lineage>
</organism>
<evidence type="ECO:0000313" key="7">
    <source>
        <dbReference type="Proteomes" id="UP000007110"/>
    </source>
</evidence>
<dbReference type="SUPFAM" id="SSF53474">
    <property type="entry name" value="alpha/beta-Hydrolases"/>
    <property type="match status" value="2"/>
</dbReference>
<evidence type="ECO:0000256" key="1">
    <source>
        <dbReference type="ARBA" id="ARBA00005964"/>
    </source>
</evidence>
<dbReference type="InParanoid" id="A0A7M7MXK9"/>
<reference evidence="6" key="2">
    <citation type="submission" date="2021-01" db="UniProtKB">
        <authorList>
            <consortium name="EnsemblMetazoa"/>
        </authorList>
    </citation>
    <scope>IDENTIFICATION</scope>
</reference>